<dbReference type="Proteomes" id="UP000008311">
    <property type="component" value="Unassembled WGS sequence"/>
</dbReference>
<sequence>MSRDRDPLVVKQLIRDDAVEPFTTRTISFRVSYGTQKLGLFPIVNPPRVDIGGDDIRVFCTLVMVDDYDEAPNPSDTICTDVSVGLRKNHW</sequence>
<name>B9SRE4_RICCO</name>
<dbReference type="InParanoid" id="B9SRE4"/>
<dbReference type="STRING" id="3988.B9SRE4"/>
<accession>B9SRE4</accession>
<protein>
    <submittedName>
        <fullName evidence="1">Uncharacterized protein</fullName>
    </submittedName>
</protein>
<organism evidence="1 2">
    <name type="scientific">Ricinus communis</name>
    <name type="common">Castor bean</name>
    <dbReference type="NCBI Taxonomy" id="3988"/>
    <lineage>
        <taxon>Eukaryota</taxon>
        <taxon>Viridiplantae</taxon>
        <taxon>Streptophyta</taxon>
        <taxon>Embryophyta</taxon>
        <taxon>Tracheophyta</taxon>
        <taxon>Spermatophyta</taxon>
        <taxon>Magnoliopsida</taxon>
        <taxon>eudicotyledons</taxon>
        <taxon>Gunneridae</taxon>
        <taxon>Pentapetalae</taxon>
        <taxon>rosids</taxon>
        <taxon>fabids</taxon>
        <taxon>Malpighiales</taxon>
        <taxon>Euphorbiaceae</taxon>
        <taxon>Acalyphoideae</taxon>
        <taxon>Acalypheae</taxon>
        <taxon>Ricinus</taxon>
    </lineage>
</organism>
<dbReference type="AlphaFoldDB" id="B9SRE4"/>
<dbReference type="EMBL" id="EQ974097">
    <property type="protein sequence ID" value="EEF33818.1"/>
    <property type="molecule type" value="Genomic_DNA"/>
</dbReference>
<proteinExistence type="predicted"/>
<reference evidence="2" key="1">
    <citation type="journal article" date="2010" name="Nat. Biotechnol.">
        <title>Draft genome sequence of the oilseed species Ricinus communis.</title>
        <authorList>
            <person name="Chan A.P."/>
            <person name="Crabtree J."/>
            <person name="Zhao Q."/>
            <person name="Lorenzi H."/>
            <person name="Orvis J."/>
            <person name="Puiu D."/>
            <person name="Melake-Berhan A."/>
            <person name="Jones K.M."/>
            <person name="Redman J."/>
            <person name="Chen G."/>
            <person name="Cahoon E.B."/>
            <person name="Gedil M."/>
            <person name="Stanke M."/>
            <person name="Haas B.J."/>
            <person name="Wortman J.R."/>
            <person name="Fraser-Liggett C.M."/>
            <person name="Ravel J."/>
            <person name="Rabinowicz P.D."/>
        </authorList>
    </citation>
    <scope>NUCLEOTIDE SEQUENCE [LARGE SCALE GENOMIC DNA]</scope>
    <source>
        <strain evidence="2">cv. Hale</strain>
    </source>
</reference>
<evidence type="ECO:0000313" key="2">
    <source>
        <dbReference type="Proteomes" id="UP000008311"/>
    </source>
</evidence>
<keyword evidence="2" id="KW-1185">Reference proteome</keyword>
<evidence type="ECO:0000313" key="1">
    <source>
        <dbReference type="EMBL" id="EEF33818.1"/>
    </source>
</evidence>
<gene>
    <name evidence="1" type="ORF">RCOM_1125430</name>
</gene>